<evidence type="ECO:0000256" key="1">
    <source>
        <dbReference type="SAM" id="Phobius"/>
    </source>
</evidence>
<sequence length="101" mass="11565">SICYASLIVALDDLISLHTDSIASSTRISDKPRIDEKRRYCIAQTPPLQHPDHSRDLPSVPKVHTLQVERRDKNLYSCVYLAGKIIQFAFTLMMILEVLKR</sequence>
<evidence type="ECO:0000313" key="3">
    <source>
        <dbReference type="Proteomes" id="UP001607303"/>
    </source>
</evidence>
<keyword evidence="1" id="KW-1133">Transmembrane helix</keyword>
<comment type="caution">
    <text evidence="2">The sequence shown here is derived from an EMBL/GenBank/DDBJ whole genome shotgun (WGS) entry which is preliminary data.</text>
</comment>
<keyword evidence="3" id="KW-1185">Reference proteome</keyword>
<keyword evidence="1" id="KW-0812">Transmembrane</keyword>
<evidence type="ECO:0000313" key="2">
    <source>
        <dbReference type="EMBL" id="KAL2722201.1"/>
    </source>
</evidence>
<accession>A0ABD2ANK1</accession>
<dbReference type="EMBL" id="JAYRBN010000116">
    <property type="protein sequence ID" value="KAL2722201.1"/>
    <property type="molecule type" value="Genomic_DNA"/>
</dbReference>
<gene>
    <name evidence="2" type="ORF">V1477_021021</name>
</gene>
<keyword evidence="1" id="KW-0472">Membrane</keyword>
<name>A0ABD2ANK1_VESMC</name>
<organism evidence="2 3">
    <name type="scientific">Vespula maculifrons</name>
    <name type="common">Eastern yellow jacket</name>
    <name type="synonym">Wasp</name>
    <dbReference type="NCBI Taxonomy" id="7453"/>
    <lineage>
        <taxon>Eukaryota</taxon>
        <taxon>Metazoa</taxon>
        <taxon>Ecdysozoa</taxon>
        <taxon>Arthropoda</taxon>
        <taxon>Hexapoda</taxon>
        <taxon>Insecta</taxon>
        <taxon>Pterygota</taxon>
        <taxon>Neoptera</taxon>
        <taxon>Endopterygota</taxon>
        <taxon>Hymenoptera</taxon>
        <taxon>Apocrita</taxon>
        <taxon>Aculeata</taxon>
        <taxon>Vespoidea</taxon>
        <taxon>Vespidae</taxon>
        <taxon>Vespinae</taxon>
        <taxon>Vespula</taxon>
    </lineage>
</organism>
<proteinExistence type="predicted"/>
<reference evidence="2 3" key="1">
    <citation type="journal article" date="2024" name="Ann. Entomol. Soc. Am.">
        <title>Genomic analyses of the southern and eastern yellowjacket wasps (Hymenoptera: Vespidae) reveal evolutionary signatures of social life.</title>
        <authorList>
            <person name="Catto M.A."/>
            <person name="Caine P.B."/>
            <person name="Orr S.E."/>
            <person name="Hunt B.G."/>
            <person name="Goodisman M.A.D."/>
        </authorList>
    </citation>
    <scope>NUCLEOTIDE SEQUENCE [LARGE SCALE GENOMIC DNA]</scope>
    <source>
        <strain evidence="2">232</strain>
        <tissue evidence="2">Head and thorax</tissue>
    </source>
</reference>
<feature type="non-terminal residue" evidence="2">
    <location>
        <position position="1"/>
    </location>
</feature>
<feature type="transmembrane region" description="Helical" evidence="1">
    <location>
        <begin position="79"/>
        <end position="99"/>
    </location>
</feature>
<protein>
    <submittedName>
        <fullName evidence="2">Uncharacterized protein</fullName>
    </submittedName>
</protein>
<dbReference type="AlphaFoldDB" id="A0ABD2ANK1"/>
<dbReference type="Proteomes" id="UP001607303">
    <property type="component" value="Unassembled WGS sequence"/>
</dbReference>